<dbReference type="InterPro" id="IPR005314">
    <property type="entry name" value="Peptidase_C50"/>
</dbReference>
<evidence type="ECO:0000313" key="2">
    <source>
        <dbReference type="EMBL" id="BAH14506.1"/>
    </source>
</evidence>
<reference evidence="1" key="1">
    <citation type="submission" date="2007-10" db="EMBL/GenBank/DDBJ databases">
        <title>NEDO human cDNA sequencing project focused on splicing variants.</title>
        <authorList>
            <person name="Wakamatsu A."/>
            <person name="Yamamoto J."/>
            <person name="Kimura K."/>
            <person name="Ishii S."/>
            <person name="Watanabe K."/>
            <person name="Sugiyama A."/>
            <person name="Murakawa K."/>
            <person name="Kaida T."/>
            <person name="Tsuchiya K."/>
            <person name="Fukuzumi Y."/>
            <person name="Kumagai A."/>
            <person name="Oishi Y."/>
            <person name="Yamamoto S."/>
            <person name="Ono Y."/>
            <person name="Komori Y."/>
            <person name="Yamazaki M."/>
            <person name="Kisu Y."/>
            <person name="Nishikawa T."/>
            <person name="Sugano S."/>
            <person name="Nomura N."/>
            <person name="Isogai T."/>
        </authorList>
    </citation>
    <scope>NUCLEOTIDE SEQUENCE</scope>
    <source>
        <tissue evidence="1">Tongue</tissue>
    </source>
</reference>
<dbReference type="PANTHER" id="PTHR12792">
    <property type="entry name" value="EXTRA SPINDLE POLES 1-RELATED"/>
    <property type="match status" value="1"/>
</dbReference>
<evidence type="ECO:0000313" key="1">
    <source>
        <dbReference type="EMBL" id="BAG61403.1"/>
    </source>
</evidence>
<dbReference type="GO" id="GO:0006508">
    <property type="term" value="P:proteolysis"/>
    <property type="evidence" value="ECO:0007669"/>
    <property type="project" value="InterPro"/>
</dbReference>
<dbReference type="EMBL" id="AK316135">
    <property type="protein sequence ID" value="BAH14506.1"/>
    <property type="molecule type" value="mRNA"/>
</dbReference>
<dbReference type="PANTHER" id="PTHR12792:SF0">
    <property type="entry name" value="SEPARIN"/>
    <property type="match status" value="1"/>
</dbReference>
<dbReference type="EMBL" id="AK299423">
    <property type="protein sequence ID" value="BAG61403.1"/>
    <property type="molecule type" value="mRNA"/>
</dbReference>
<dbReference type="GO" id="GO:0004197">
    <property type="term" value="F:cysteine-type endopeptidase activity"/>
    <property type="evidence" value="ECO:0007669"/>
    <property type="project" value="InterPro"/>
</dbReference>
<accession>B4DRU1</accession>
<sequence length="277" mass="30909">MQALEVLLLLRIVSERLKDHSKAAGSSCHITQLLLTLGCPSYAQLHLEEAASSLKHLDQTTDTYLLLSLTCDLLRSQLYWTHQKVTKGVSLLLSVLRDPALQKSSKAWYLLRVQVLQLVAAYLSLPSNNLSHSLWEQLCAQGWQTPEIALIDSHKLLRSIILLLMGSDILSTQKAAVETSFLDYGENLVQKWQVLSEVLSCSEKLVCHLGRLGSVSEAKAFCLEALKLTTKLQIPRQCALFLVLKGELELARNDIDLCQSDLQQVLFLLESCTGELQ</sequence>
<dbReference type="GO" id="GO:0005634">
    <property type="term" value="C:nucleus"/>
    <property type="evidence" value="ECO:0007669"/>
    <property type="project" value="InterPro"/>
</dbReference>
<dbReference type="PeptideAtlas" id="B4DRU1"/>
<reference evidence="2" key="2">
    <citation type="submission" date="2008-01" db="EMBL/GenBank/DDBJ databases">
        <title>NEDO human cDNA sequencing project.</title>
        <authorList>
            <person name="Wakamatsu A."/>
            <person name="Yamamoto J."/>
            <person name="Kimura K."/>
            <person name="Ishii S."/>
            <person name="Watanabe K."/>
            <person name="Sugiyama A."/>
            <person name="Murakawa K."/>
            <person name="Kaida T."/>
            <person name="Tsuchiya K."/>
            <person name="Fukuzumi Y."/>
            <person name="Kumagai A."/>
            <person name="Oishi Y."/>
            <person name="Yamamoto S."/>
            <person name="Ono Y."/>
            <person name="Komori Y."/>
            <person name="Yamazaki M."/>
            <person name="Kisu Y."/>
            <person name="Nishikawa T."/>
            <person name="Sugano S."/>
            <person name="Nomura N."/>
            <person name="Isogai T."/>
        </authorList>
    </citation>
    <scope>NUCLEOTIDE SEQUENCE</scope>
    <source>
        <tissue evidence="2">Tongue</tissue>
    </source>
</reference>
<organism evidence="1">
    <name type="scientific">Homo sapiens</name>
    <name type="common">Human</name>
    <dbReference type="NCBI Taxonomy" id="9606"/>
    <lineage>
        <taxon>Eukaryota</taxon>
        <taxon>Metazoa</taxon>
        <taxon>Chordata</taxon>
        <taxon>Craniata</taxon>
        <taxon>Vertebrata</taxon>
        <taxon>Euteleostomi</taxon>
        <taxon>Mammalia</taxon>
        <taxon>Eutheria</taxon>
        <taxon>Euarchontoglires</taxon>
        <taxon>Primates</taxon>
        <taxon>Haplorrhini</taxon>
        <taxon>Catarrhini</taxon>
        <taxon>Hominidae</taxon>
        <taxon>Homo</taxon>
    </lineage>
</organism>
<name>B4DRU1_HUMAN</name>
<proteinExistence type="evidence at transcript level"/>
<dbReference type="AlphaFoldDB" id="B4DRU1"/>
<protein>
    <submittedName>
        <fullName evidence="1">cDNA FLJ56940, highly similar to Separin</fullName>
    </submittedName>
    <submittedName>
        <fullName evidence="2">cDNA, FLJ79034, highly similar to Separin</fullName>
    </submittedName>
</protein>